<keyword evidence="1" id="KW-0812">Transmembrane</keyword>
<dbReference type="EMBL" id="BOQP01000071">
    <property type="protein sequence ID" value="GIM84884.1"/>
    <property type="molecule type" value="Genomic_DNA"/>
</dbReference>
<proteinExistence type="predicted"/>
<evidence type="ECO:0000313" key="3">
    <source>
        <dbReference type="Proteomes" id="UP000680865"/>
    </source>
</evidence>
<protein>
    <submittedName>
        <fullName evidence="2">Uncharacterized protein</fullName>
    </submittedName>
</protein>
<dbReference type="RefSeq" id="WP_244876806.1">
    <property type="nucleotide sequence ID" value="NZ_BAAATW010000011.1"/>
</dbReference>
<reference evidence="2" key="1">
    <citation type="submission" date="2021-03" db="EMBL/GenBank/DDBJ databases">
        <title>Whole genome shotgun sequence of Actinoplanes consettensis NBRC 14913.</title>
        <authorList>
            <person name="Komaki H."/>
            <person name="Tamura T."/>
        </authorList>
    </citation>
    <scope>NUCLEOTIDE SEQUENCE</scope>
    <source>
        <strain evidence="2">NBRC 14913</strain>
    </source>
</reference>
<feature type="transmembrane region" description="Helical" evidence="1">
    <location>
        <begin position="20"/>
        <end position="38"/>
    </location>
</feature>
<gene>
    <name evidence="2" type="ORF">Aco04nite_93640</name>
</gene>
<evidence type="ECO:0000313" key="2">
    <source>
        <dbReference type="EMBL" id="GIM84884.1"/>
    </source>
</evidence>
<comment type="caution">
    <text evidence="2">The sequence shown here is derived from an EMBL/GenBank/DDBJ whole genome shotgun (WGS) entry which is preliminary data.</text>
</comment>
<keyword evidence="1" id="KW-1133">Transmembrane helix</keyword>
<evidence type="ECO:0000256" key="1">
    <source>
        <dbReference type="SAM" id="Phobius"/>
    </source>
</evidence>
<name>A0A919T4K8_9ACTN</name>
<keyword evidence="1" id="KW-0472">Membrane</keyword>
<accession>A0A919T4K8</accession>
<keyword evidence="3" id="KW-1185">Reference proteome</keyword>
<dbReference type="AlphaFoldDB" id="A0A919T4K8"/>
<dbReference type="Proteomes" id="UP000680865">
    <property type="component" value="Unassembled WGS sequence"/>
</dbReference>
<sequence>MAPGLTALRRCMVGRLSMAVLPFLVVALCMVVRLFTVVRQFRAVPPFMGVRLFMAVRPWSVAVLRRCTVAVLRP</sequence>
<organism evidence="2 3">
    <name type="scientific">Winogradskya consettensis</name>
    <dbReference type="NCBI Taxonomy" id="113560"/>
    <lineage>
        <taxon>Bacteria</taxon>
        <taxon>Bacillati</taxon>
        <taxon>Actinomycetota</taxon>
        <taxon>Actinomycetes</taxon>
        <taxon>Micromonosporales</taxon>
        <taxon>Micromonosporaceae</taxon>
        <taxon>Winogradskya</taxon>
    </lineage>
</organism>